<keyword evidence="1" id="KW-0472">Membrane</keyword>
<keyword evidence="1" id="KW-1133">Transmembrane helix</keyword>
<organism evidence="2">
    <name type="scientific">Capitella teleta</name>
    <name type="common">Polychaete worm</name>
    <dbReference type="NCBI Taxonomy" id="283909"/>
    <lineage>
        <taxon>Eukaryota</taxon>
        <taxon>Metazoa</taxon>
        <taxon>Spiralia</taxon>
        <taxon>Lophotrochozoa</taxon>
        <taxon>Annelida</taxon>
        <taxon>Polychaeta</taxon>
        <taxon>Sedentaria</taxon>
        <taxon>Scolecida</taxon>
        <taxon>Capitellidae</taxon>
        <taxon>Capitella</taxon>
    </lineage>
</organism>
<name>R7TTC2_CAPTE</name>
<accession>R7TTC2</accession>
<evidence type="ECO:0000313" key="4">
    <source>
        <dbReference type="Proteomes" id="UP000014760"/>
    </source>
</evidence>
<sequence>MESVQNNTQSMENSTFESFSEPFNASTATTPQDLSNFSSTIHFTTSTSATRGHLIGGSLLTALTDENQGVAFPLDKAVFRTRYILVCVLISVVLAIVFFLCKRKTAQRPWKRRLVPDGLPAKRPRLEILERIYTPIQGDCRDDDYENTFVGTCYTRVIGTEWMRTVFCIEALRFVFASEECLAFKIDGHISAYYFSLTANCHDQCAGIDMVNRLPFTAQPTVPLLADGVSKYLPQPWFPTGLTLSLDAASQSDLCYLEP</sequence>
<keyword evidence="4" id="KW-1185">Reference proteome</keyword>
<protein>
    <submittedName>
        <fullName evidence="2 3">Uncharacterized protein</fullName>
    </submittedName>
</protein>
<dbReference type="EnsemblMetazoa" id="CapteT203205">
    <property type="protein sequence ID" value="CapteP203205"/>
    <property type="gene ID" value="CapteG203205"/>
</dbReference>
<feature type="transmembrane region" description="Helical" evidence="1">
    <location>
        <begin position="83"/>
        <end position="101"/>
    </location>
</feature>
<proteinExistence type="predicted"/>
<reference evidence="4" key="1">
    <citation type="submission" date="2012-12" db="EMBL/GenBank/DDBJ databases">
        <authorList>
            <person name="Hellsten U."/>
            <person name="Grimwood J."/>
            <person name="Chapman J.A."/>
            <person name="Shapiro H."/>
            <person name="Aerts A."/>
            <person name="Otillar R.P."/>
            <person name="Terry A.Y."/>
            <person name="Boore J.L."/>
            <person name="Simakov O."/>
            <person name="Marletaz F."/>
            <person name="Cho S.-J."/>
            <person name="Edsinger-Gonzales E."/>
            <person name="Havlak P."/>
            <person name="Kuo D.-H."/>
            <person name="Larsson T."/>
            <person name="Lv J."/>
            <person name="Arendt D."/>
            <person name="Savage R."/>
            <person name="Osoegawa K."/>
            <person name="de Jong P."/>
            <person name="Lindberg D.R."/>
            <person name="Seaver E.C."/>
            <person name="Weisblat D.A."/>
            <person name="Putnam N.H."/>
            <person name="Grigoriev I.V."/>
            <person name="Rokhsar D.S."/>
        </authorList>
    </citation>
    <scope>NUCLEOTIDE SEQUENCE</scope>
    <source>
        <strain evidence="4">I ESC-2004</strain>
    </source>
</reference>
<reference evidence="2 4" key="2">
    <citation type="journal article" date="2013" name="Nature">
        <title>Insights into bilaterian evolution from three spiralian genomes.</title>
        <authorList>
            <person name="Simakov O."/>
            <person name="Marletaz F."/>
            <person name="Cho S.J."/>
            <person name="Edsinger-Gonzales E."/>
            <person name="Havlak P."/>
            <person name="Hellsten U."/>
            <person name="Kuo D.H."/>
            <person name="Larsson T."/>
            <person name="Lv J."/>
            <person name="Arendt D."/>
            <person name="Savage R."/>
            <person name="Osoegawa K."/>
            <person name="de Jong P."/>
            <person name="Grimwood J."/>
            <person name="Chapman J.A."/>
            <person name="Shapiro H."/>
            <person name="Aerts A."/>
            <person name="Otillar R.P."/>
            <person name="Terry A.Y."/>
            <person name="Boore J.L."/>
            <person name="Grigoriev I.V."/>
            <person name="Lindberg D.R."/>
            <person name="Seaver E.C."/>
            <person name="Weisblat D.A."/>
            <person name="Putnam N.H."/>
            <person name="Rokhsar D.S."/>
        </authorList>
    </citation>
    <scope>NUCLEOTIDE SEQUENCE</scope>
    <source>
        <strain evidence="2 4">I ESC-2004</strain>
    </source>
</reference>
<evidence type="ECO:0000313" key="2">
    <source>
        <dbReference type="EMBL" id="ELT96842.1"/>
    </source>
</evidence>
<keyword evidence="1" id="KW-0812">Transmembrane</keyword>
<evidence type="ECO:0000256" key="1">
    <source>
        <dbReference type="SAM" id="Phobius"/>
    </source>
</evidence>
<dbReference type="AlphaFoldDB" id="R7TTC2"/>
<dbReference type="HOGENOM" id="CLU_1074586_0_0_1"/>
<evidence type="ECO:0000313" key="3">
    <source>
        <dbReference type="EnsemblMetazoa" id="CapteP203205"/>
    </source>
</evidence>
<gene>
    <name evidence="2" type="ORF">CAPTEDRAFT_203205</name>
</gene>
<dbReference type="Proteomes" id="UP000014760">
    <property type="component" value="Unassembled WGS sequence"/>
</dbReference>
<reference evidence="3" key="3">
    <citation type="submission" date="2015-06" db="UniProtKB">
        <authorList>
            <consortium name="EnsemblMetazoa"/>
        </authorList>
    </citation>
    <scope>IDENTIFICATION</scope>
</reference>
<dbReference type="EMBL" id="KB308724">
    <property type="protein sequence ID" value="ELT96842.1"/>
    <property type="molecule type" value="Genomic_DNA"/>
</dbReference>
<dbReference type="EMBL" id="AMQN01000233">
    <property type="status" value="NOT_ANNOTATED_CDS"/>
    <property type="molecule type" value="Genomic_DNA"/>
</dbReference>